<evidence type="ECO:0000256" key="2">
    <source>
        <dbReference type="ARBA" id="ARBA00022617"/>
    </source>
</evidence>
<keyword evidence="11" id="KW-1185">Reference proteome</keyword>
<evidence type="ECO:0000313" key="10">
    <source>
        <dbReference type="EMBL" id="KLI63016.1"/>
    </source>
</evidence>
<dbReference type="Proteomes" id="UP000053455">
    <property type="component" value="Unassembled WGS sequence"/>
</dbReference>
<dbReference type="PROSITE" id="PS51007">
    <property type="entry name" value="CYTC"/>
    <property type="match status" value="1"/>
</dbReference>
<keyword evidence="8" id="KW-0732">Signal</keyword>
<feature type="domain" description="Cytochrome c" evidence="9">
    <location>
        <begin position="69"/>
        <end position="168"/>
    </location>
</feature>
<dbReference type="OrthoDB" id="9805828at2"/>
<name>A0A0H0XLX5_9SPHN</name>
<dbReference type="PROSITE" id="PS51257">
    <property type="entry name" value="PROKAR_LIPOPROTEIN"/>
    <property type="match status" value="1"/>
</dbReference>
<dbReference type="PRINTS" id="PR00604">
    <property type="entry name" value="CYTCHRMECIAB"/>
</dbReference>
<dbReference type="Gene3D" id="1.10.760.10">
    <property type="entry name" value="Cytochrome c-like domain"/>
    <property type="match status" value="1"/>
</dbReference>
<dbReference type="Pfam" id="PF00034">
    <property type="entry name" value="Cytochrom_C"/>
    <property type="match status" value="1"/>
</dbReference>
<evidence type="ECO:0000259" key="9">
    <source>
        <dbReference type="PROSITE" id="PS51007"/>
    </source>
</evidence>
<proteinExistence type="predicted"/>
<comment type="caution">
    <text evidence="10">The sequence shown here is derived from an EMBL/GenBank/DDBJ whole genome shotgun (WGS) entry which is preliminary data.</text>
</comment>
<dbReference type="SUPFAM" id="SSF46626">
    <property type="entry name" value="Cytochrome c"/>
    <property type="match status" value="1"/>
</dbReference>
<dbReference type="GO" id="GO:0020037">
    <property type="term" value="F:heme binding"/>
    <property type="evidence" value="ECO:0007669"/>
    <property type="project" value="InterPro"/>
</dbReference>
<dbReference type="InterPro" id="IPR009056">
    <property type="entry name" value="Cyt_c-like_dom"/>
</dbReference>
<evidence type="ECO:0000256" key="8">
    <source>
        <dbReference type="SAM" id="SignalP"/>
    </source>
</evidence>
<sequence length="170" mass="17261">MNTRLKYLSAIAGASLLAACGGSDAPPPADDTPATTSETADAGDTAEAAAPTADSTDTLDGTTLASFTPDVAHGEQVFAQCQTCHVLEEGVNRVGPSLAGIVGRAAGTVDGFNYTPANANSGITWTPEKMFQYLENPARVVPGTKMAFAGLPEGQDRADVIAYLQGAGAQ</sequence>
<feature type="chain" id="PRO_5002588965" evidence="8">
    <location>
        <begin position="26"/>
        <end position="170"/>
    </location>
</feature>
<dbReference type="GO" id="GO:0046872">
    <property type="term" value="F:metal ion binding"/>
    <property type="evidence" value="ECO:0007669"/>
    <property type="project" value="UniProtKB-KW"/>
</dbReference>
<evidence type="ECO:0000256" key="4">
    <source>
        <dbReference type="ARBA" id="ARBA00022982"/>
    </source>
</evidence>
<keyword evidence="3 6" id="KW-0479">Metal-binding</keyword>
<dbReference type="InterPro" id="IPR036909">
    <property type="entry name" value="Cyt_c-like_dom_sf"/>
</dbReference>
<dbReference type="InterPro" id="IPR002327">
    <property type="entry name" value="Cyt_c_1A/1B"/>
</dbReference>
<dbReference type="EMBL" id="LBHU01000004">
    <property type="protein sequence ID" value="KLI63016.1"/>
    <property type="molecule type" value="Genomic_DNA"/>
</dbReference>
<dbReference type="RefSeq" id="WP_047094364.1">
    <property type="nucleotide sequence ID" value="NZ_LBHU01000004.1"/>
</dbReference>
<feature type="region of interest" description="Disordered" evidence="7">
    <location>
        <begin position="22"/>
        <end position="57"/>
    </location>
</feature>
<evidence type="ECO:0000256" key="7">
    <source>
        <dbReference type="SAM" id="MobiDB-lite"/>
    </source>
</evidence>
<accession>A0A0H0XLX5</accession>
<dbReference type="PANTHER" id="PTHR11961">
    <property type="entry name" value="CYTOCHROME C"/>
    <property type="match status" value="1"/>
</dbReference>
<evidence type="ECO:0000256" key="1">
    <source>
        <dbReference type="ARBA" id="ARBA00022448"/>
    </source>
</evidence>
<evidence type="ECO:0000256" key="3">
    <source>
        <dbReference type="ARBA" id="ARBA00022723"/>
    </source>
</evidence>
<protein>
    <submittedName>
        <fullName evidence="10">Cytochrome C</fullName>
    </submittedName>
</protein>
<keyword evidence="1" id="KW-0813">Transport</keyword>
<dbReference type="STRING" id="874156.GCA_001021555_02534"/>
<feature type="signal peptide" evidence="8">
    <location>
        <begin position="1"/>
        <end position="25"/>
    </location>
</feature>
<gene>
    <name evidence="10" type="ORF">AAV99_12255</name>
</gene>
<evidence type="ECO:0000256" key="5">
    <source>
        <dbReference type="ARBA" id="ARBA00023004"/>
    </source>
</evidence>
<keyword evidence="4" id="KW-0249">Electron transport</keyword>
<keyword evidence="2 6" id="KW-0349">Heme</keyword>
<dbReference type="AlphaFoldDB" id="A0A0H0XLX5"/>
<evidence type="ECO:0000256" key="6">
    <source>
        <dbReference type="PROSITE-ProRule" id="PRU00433"/>
    </source>
</evidence>
<dbReference type="PATRIC" id="fig|874156.12.peg.2521"/>
<dbReference type="GO" id="GO:0009055">
    <property type="term" value="F:electron transfer activity"/>
    <property type="evidence" value="ECO:0007669"/>
    <property type="project" value="InterPro"/>
</dbReference>
<evidence type="ECO:0000313" key="11">
    <source>
        <dbReference type="Proteomes" id="UP000053455"/>
    </source>
</evidence>
<organism evidence="10 11">
    <name type="scientific">Aurantiacibacter marinus</name>
    <dbReference type="NCBI Taxonomy" id="874156"/>
    <lineage>
        <taxon>Bacteria</taxon>
        <taxon>Pseudomonadati</taxon>
        <taxon>Pseudomonadota</taxon>
        <taxon>Alphaproteobacteria</taxon>
        <taxon>Sphingomonadales</taxon>
        <taxon>Erythrobacteraceae</taxon>
        <taxon>Aurantiacibacter</taxon>
    </lineage>
</organism>
<reference evidence="10 11" key="1">
    <citation type="submission" date="2015-04" db="EMBL/GenBank/DDBJ databases">
        <title>The draft genome sequence of Erythrobacter marinus HWDM-33.</title>
        <authorList>
            <person name="Zhuang L."/>
            <person name="Liu Y."/>
            <person name="Shao Z."/>
        </authorList>
    </citation>
    <scope>NUCLEOTIDE SEQUENCE [LARGE SCALE GENOMIC DNA]</scope>
    <source>
        <strain evidence="10 11">HWDM-33</strain>
    </source>
</reference>
<feature type="compositionally biased region" description="Low complexity" evidence="7">
    <location>
        <begin position="31"/>
        <end position="57"/>
    </location>
</feature>
<keyword evidence="5 6" id="KW-0408">Iron</keyword>